<protein>
    <submittedName>
        <fullName evidence="1">Uncharacterized protein</fullName>
    </submittedName>
</protein>
<dbReference type="PATRIC" id="fig|389348.3.peg.367"/>
<keyword evidence="2" id="KW-1185">Reference proteome</keyword>
<accession>A0A0U5JA30</accession>
<dbReference type="Proteomes" id="UP000069902">
    <property type="component" value="Chromosome cPNK"/>
</dbReference>
<sequence>MEEVFEGTSPIVIDPVAVEKAYERQESFCMIARPDESGPISNFSLHFPYFRQVNGDEFSCDSEECFVYVYLSDPENYIFEEGYLPGSLFEGKKEDNLIRVGYEKDSTHHILELKIKQNPLTTGNFEETFAYCKKRSEQVSLYVPDLFSPIDRCYWYRNLKNPLFYSINPKGVICRNSHVDHLPLPQSYIDEEQKVCYRYQIPDADVFIHENSIDIVLDLPCVCLQDLQVIIDKNFFCLFANVQQMIDLSINDPEFSSHDQLEVRIKSLNHSSSQFTCIDSQHVLKTKDYLFGVEWGALGLTYEEAKQAIELGNMLALAGKGVIQINLPRKINNQ</sequence>
<dbReference type="EMBL" id="LN879502">
    <property type="protein sequence ID" value="CUI15959.1"/>
    <property type="molecule type" value="Genomic_DNA"/>
</dbReference>
<proteinExistence type="predicted"/>
<dbReference type="InParanoid" id="A0A0U5JA30"/>
<name>A0A0U5JA30_9BACT</name>
<dbReference type="KEGG" id="pnl:PNK_0322"/>
<dbReference type="STRING" id="389348.PNK_0322"/>
<gene>
    <name evidence="1" type="ORF">PNK_0322</name>
</gene>
<evidence type="ECO:0000313" key="1">
    <source>
        <dbReference type="EMBL" id="CUI15959.1"/>
    </source>
</evidence>
<organism evidence="1 2">
    <name type="scientific">Candidatus Protochlamydia naegleriophila</name>
    <dbReference type="NCBI Taxonomy" id="389348"/>
    <lineage>
        <taxon>Bacteria</taxon>
        <taxon>Pseudomonadati</taxon>
        <taxon>Chlamydiota</taxon>
        <taxon>Chlamydiia</taxon>
        <taxon>Parachlamydiales</taxon>
        <taxon>Parachlamydiaceae</taxon>
        <taxon>Candidatus Protochlamydia</taxon>
    </lineage>
</organism>
<evidence type="ECO:0000313" key="2">
    <source>
        <dbReference type="Proteomes" id="UP000069902"/>
    </source>
</evidence>
<dbReference type="AlphaFoldDB" id="A0A0U5JA30"/>
<reference evidence="2" key="1">
    <citation type="submission" date="2015-09" db="EMBL/GenBank/DDBJ databases">
        <authorList>
            <person name="Bertelli C."/>
        </authorList>
    </citation>
    <scope>NUCLEOTIDE SEQUENCE [LARGE SCALE GENOMIC DNA]</scope>
    <source>
        <strain evidence="2">KNic</strain>
    </source>
</reference>